<dbReference type="WBParaSite" id="PSU_v2.g16926.t1">
    <property type="protein sequence ID" value="PSU_v2.g16926.t1"/>
    <property type="gene ID" value="PSU_v2.g16926"/>
</dbReference>
<evidence type="ECO:0000313" key="1">
    <source>
        <dbReference type="Proteomes" id="UP000887577"/>
    </source>
</evidence>
<proteinExistence type="predicted"/>
<dbReference type="AlphaFoldDB" id="A0A914YBX3"/>
<reference evidence="2" key="1">
    <citation type="submission" date="2022-11" db="UniProtKB">
        <authorList>
            <consortium name="WormBaseParasite"/>
        </authorList>
    </citation>
    <scope>IDENTIFICATION</scope>
</reference>
<organism evidence="1 2">
    <name type="scientific">Panagrolaimus superbus</name>
    <dbReference type="NCBI Taxonomy" id="310955"/>
    <lineage>
        <taxon>Eukaryota</taxon>
        <taxon>Metazoa</taxon>
        <taxon>Ecdysozoa</taxon>
        <taxon>Nematoda</taxon>
        <taxon>Chromadorea</taxon>
        <taxon>Rhabditida</taxon>
        <taxon>Tylenchina</taxon>
        <taxon>Panagrolaimomorpha</taxon>
        <taxon>Panagrolaimoidea</taxon>
        <taxon>Panagrolaimidae</taxon>
        <taxon>Panagrolaimus</taxon>
    </lineage>
</organism>
<sequence length="136" mass="15802">MSRNDMNKLFEDVVNLKVVIFGANFQNIGNISRPRFIQKNEISPTPFTTSLPQALLRSDGIHRKSKTYTTCLSEDISESNGIKWTCNPIKFYMDIEIKNSNVYLSFFIIDHQFYPVLSGDFKVWIEDKEHEKVSCK</sequence>
<keyword evidence="1" id="KW-1185">Reference proteome</keyword>
<accession>A0A914YBX3</accession>
<protein>
    <submittedName>
        <fullName evidence="2">Uncharacterized protein</fullName>
    </submittedName>
</protein>
<evidence type="ECO:0000313" key="2">
    <source>
        <dbReference type="WBParaSite" id="PSU_v2.g16926.t1"/>
    </source>
</evidence>
<dbReference type="Proteomes" id="UP000887577">
    <property type="component" value="Unplaced"/>
</dbReference>
<name>A0A914YBX3_9BILA</name>